<dbReference type="AlphaFoldDB" id="A0A7K1UGQ5"/>
<proteinExistence type="predicted"/>
<gene>
    <name evidence="2" type="ORF">GNZ21_04605</name>
</gene>
<accession>A0A7K1UGQ5</accession>
<keyword evidence="1" id="KW-1133">Transmembrane helix</keyword>
<keyword evidence="3" id="KW-1185">Reference proteome</keyword>
<reference evidence="2 3" key="1">
    <citation type="submission" date="2019-12" db="EMBL/GenBank/DDBJ databases">
        <title>Nesterenkonia muleiensis sp. nov., a novel actinobacterium isolated from sap of Populus euphratica.</title>
        <authorList>
            <person name="Wang R."/>
        </authorList>
    </citation>
    <scope>NUCLEOTIDE SEQUENCE [LARGE SCALE GENOMIC DNA]</scope>
    <source>
        <strain evidence="2 3">F10</strain>
    </source>
</reference>
<evidence type="ECO:0000256" key="1">
    <source>
        <dbReference type="SAM" id="Phobius"/>
    </source>
</evidence>
<protein>
    <submittedName>
        <fullName evidence="2">Uncharacterized protein</fullName>
    </submittedName>
</protein>
<keyword evidence="1" id="KW-0472">Membrane</keyword>
<dbReference type="EMBL" id="WRPM01000031">
    <property type="protein sequence ID" value="MVT25648.1"/>
    <property type="molecule type" value="Genomic_DNA"/>
</dbReference>
<dbReference type="Proteomes" id="UP000460157">
    <property type="component" value="Unassembled WGS sequence"/>
</dbReference>
<name>A0A7K1UGQ5_9MICC</name>
<keyword evidence="1" id="KW-0812">Transmembrane</keyword>
<organism evidence="2 3">
    <name type="scientific">Nesterenkonia alkaliphila</name>
    <dbReference type="NCBI Taxonomy" id="1463631"/>
    <lineage>
        <taxon>Bacteria</taxon>
        <taxon>Bacillati</taxon>
        <taxon>Actinomycetota</taxon>
        <taxon>Actinomycetes</taxon>
        <taxon>Micrococcales</taxon>
        <taxon>Micrococcaceae</taxon>
        <taxon>Nesterenkonia</taxon>
    </lineage>
</organism>
<evidence type="ECO:0000313" key="2">
    <source>
        <dbReference type="EMBL" id="MVT25648.1"/>
    </source>
</evidence>
<comment type="caution">
    <text evidence="2">The sequence shown here is derived from an EMBL/GenBank/DDBJ whole genome shotgun (WGS) entry which is preliminary data.</text>
</comment>
<feature type="transmembrane region" description="Helical" evidence="1">
    <location>
        <begin position="20"/>
        <end position="43"/>
    </location>
</feature>
<dbReference type="RefSeq" id="WP_157321784.1">
    <property type="nucleotide sequence ID" value="NZ_BMFX01000007.1"/>
</dbReference>
<evidence type="ECO:0000313" key="3">
    <source>
        <dbReference type="Proteomes" id="UP000460157"/>
    </source>
</evidence>
<sequence>MYWPALLLLSDEPALEVDAPGWAPILFAAGAFVVVATVMVLMWKKIRQSEQWRRDEDTPDD</sequence>